<dbReference type="GeneID" id="62228553"/>
<organism evidence="1 2">
    <name type="scientific">Botrytis deweyae</name>
    <dbReference type="NCBI Taxonomy" id="2478750"/>
    <lineage>
        <taxon>Eukaryota</taxon>
        <taxon>Fungi</taxon>
        <taxon>Dikarya</taxon>
        <taxon>Ascomycota</taxon>
        <taxon>Pezizomycotina</taxon>
        <taxon>Leotiomycetes</taxon>
        <taxon>Helotiales</taxon>
        <taxon>Sclerotiniaceae</taxon>
        <taxon>Botrytis</taxon>
    </lineage>
</organism>
<sequence length="234" mass="27088">MANVDYGPQIYLQNYASNPYHHNPGAPCAWETTESYQRKWSFPAVRILHRVPEVCPAGEHCNDGTIAWETCTQLDDETPLRVGPGHAQHTGYCITRKIGFCKYWKSEQSDPFVCCYHLLTRVEAPMRKGYCFGENCPGLEGAKSIPVVNYDPAAYYSGERLQYERERLDLLEVEAETGKDVRFHWKNMDGPGYETFEEENLQYKFGFQGRNRVPKPVMSYIPNDSWWRPHYQVG</sequence>
<evidence type="ECO:0000313" key="2">
    <source>
        <dbReference type="Proteomes" id="UP000783213"/>
    </source>
</evidence>
<keyword evidence="2" id="KW-1185">Reference proteome</keyword>
<reference evidence="1 2" key="1">
    <citation type="journal article" date="2020" name="Genome Biol. Evol.">
        <title>Comparative genomics of Sclerotiniaceae.</title>
        <authorList>
            <person name="Valero Jimenez C.A."/>
            <person name="Steentjes M."/>
            <person name="Scholten O.E."/>
            <person name="Van Kan J.A.L."/>
        </authorList>
    </citation>
    <scope>NUCLEOTIDE SEQUENCE [LARGE SCALE GENOMIC DNA]</scope>
    <source>
        <strain evidence="1 2">B1</strain>
    </source>
</reference>
<dbReference type="EMBL" id="RCSX01000003">
    <property type="protein sequence ID" value="KAF7937465.1"/>
    <property type="molecule type" value="Genomic_DNA"/>
</dbReference>
<comment type="caution">
    <text evidence="1">The sequence shown here is derived from an EMBL/GenBank/DDBJ whole genome shotgun (WGS) entry which is preliminary data.</text>
</comment>
<dbReference type="RefSeq" id="XP_038814383.1">
    <property type="nucleotide sequence ID" value="XM_038949398.1"/>
</dbReference>
<dbReference type="Proteomes" id="UP000783213">
    <property type="component" value="Unassembled WGS sequence"/>
</dbReference>
<name>A0ABQ7IYU1_9HELO</name>
<protein>
    <submittedName>
        <fullName evidence="1">Uncharacterized protein</fullName>
    </submittedName>
</protein>
<gene>
    <name evidence="1" type="ORF">EAE98_001779</name>
</gene>
<accession>A0ABQ7IYU1</accession>
<proteinExistence type="predicted"/>
<evidence type="ECO:0000313" key="1">
    <source>
        <dbReference type="EMBL" id="KAF7937465.1"/>
    </source>
</evidence>